<dbReference type="AlphaFoldDB" id="A0A0V0Z3D0"/>
<accession>A0A0V0Z3D0</accession>
<name>A0A0V0Z3D0_9BILA</name>
<evidence type="ECO:0000313" key="1">
    <source>
        <dbReference type="EMBL" id="KRY06961.1"/>
    </source>
</evidence>
<reference evidence="1 2" key="1">
    <citation type="submission" date="2015-01" db="EMBL/GenBank/DDBJ databases">
        <title>Evolution of Trichinella species and genotypes.</title>
        <authorList>
            <person name="Korhonen P.K."/>
            <person name="Edoardo P."/>
            <person name="Giuseppe L.R."/>
            <person name="Gasser R.B."/>
        </authorList>
    </citation>
    <scope>NUCLEOTIDE SEQUENCE [LARGE SCALE GENOMIC DNA]</scope>
    <source>
        <strain evidence="1">ISS2496</strain>
    </source>
</reference>
<dbReference type="EMBL" id="JYDQ01000600">
    <property type="protein sequence ID" value="KRY06961.1"/>
    <property type="molecule type" value="Genomic_DNA"/>
</dbReference>
<keyword evidence="2" id="KW-1185">Reference proteome</keyword>
<evidence type="ECO:0000313" key="2">
    <source>
        <dbReference type="Proteomes" id="UP000054783"/>
    </source>
</evidence>
<gene>
    <name evidence="1" type="ORF">T12_13232</name>
</gene>
<dbReference type="Proteomes" id="UP000054783">
    <property type="component" value="Unassembled WGS sequence"/>
</dbReference>
<proteinExistence type="predicted"/>
<sequence length="78" mass="8978">MEIILIIIETTAYGKIILCRELAILGQLTLWNKWVLYLTYCLCNAFGSHPSETVFHRMQNLPISAHDTLWSSNLLDLL</sequence>
<protein>
    <submittedName>
        <fullName evidence="1">Uncharacterized protein</fullName>
    </submittedName>
</protein>
<organism evidence="1 2">
    <name type="scientific">Trichinella patagoniensis</name>
    <dbReference type="NCBI Taxonomy" id="990121"/>
    <lineage>
        <taxon>Eukaryota</taxon>
        <taxon>Metazoa</taxon>
        <taxon>Ecdysozoa</taxon>
        <taxon>Nematoda</taxon>
        <taxon>Enoplea</taxon>
        <taxon>Dorylaimia</taxon>
        <taxon>Trichinellida</taxon>
        <taxon>Trichinellidae</taxon>
        <taxon>Trichinella</taxon>
    </lineage>
</organism>
<comment type="caution">
    <text evidence="1">The sequence shown here is derived from an EMBL/GenBank/DDBJ whole genome shotgun (WGS) entry which is preliminary data.</text>
</comment>